<dbReference type="AlphaFoldDB" id="A0A6J4PRX9"/>
<keyword evidence="2" id="KW-0808">Transferase</keyword>
<protein>
    <submittedName>
        <fullName evidence="2">Alpha,alpha-trehalose-phosphate synthase [UDP-forming]</fullName>
        <ecNumber evidence="2">2.4.1.15</ecNumber>
    </submittedName>
</protein>
<keyword evidence="2" id="KW-0328">Glycosyltransferase</keyword>
<feature type="region of interest" description="Disordered" evidence="1">
    <location>
        <begin position="202"/>
        <end position="247"/>
    </location>
</feature>
<feature type="compositionally biased region" description="Basic residues" evidence="1">
    <location>
        <begin position="70"/>
        <end position="83"/>
    </location>
</feature>
<evidence type="ECO:0000256" key="1">
    <source>
        <dbReference type="SAM" id="MobiDB-lite"/>
    </source>
</evidence>
<organism evidence="2">
    <name type="scientific">uncultured Ramlibacter sp</name>
    <dbReference type="NCBI Taxonomy" id="260755"/>
    <lineage>
        <taxon>Bacteria</taxon>
        <taxon>Pseudomonadati</taxon>
        <taxon>Pseudomonadota</taxon>
        <taxon>Betaproteobacteria</taxon>
        <taxon>Burkholderiales</taxon>
        <taxon>Comamonadaceae</taxon>
        <taxon>Ramlibacter</taxon>
        <taxon>environmental samples</taxon>
    </lineage>
</organism>
<accession>A0A6J4PRX9</accession>
<feature type="region of interest" description="Disordered" evidence="1">
    <location>
        <begin position="1"/>
        <end position="140"/>
    </location>
</feature>
<feature type="compositionally biased region" description="Low complexity" evidence="1">
    <location>
        <begin position="417"/>
        <end position="436"/>
    </location>
</feature>
<feature type="region of interest" description="Disordered" evidence="1">
    <location>
        <begin position="274"/>
        <end position="296"/>
    </location>
</feature>
<gene>
    <name evidence="2" type="ORF">AVDCRST_MAG51-2221</name>
</gene>
<feature type="compositionally biased region" description="Low complexity" evidence="1">
    <location>
        <begin position="336"/>
        <end position="345"/>
    </location>
</feature>
<feature type="compositionally biased region" description="Low complexity" evidence="1">
    <location>
        <begin position="1"/>
        <end position="12"/>
    </location>
</feature>
<dbReference type="GO" id="GO:0003825">
    <property type="term" value="F:alpha,alpha-trehalose-phosphate synthase (UDP-forming) activity"/>
    <property type="evidence" value="ECO:0007669"/>
    <property type="project" value="UniProtKB-EC"/>
</dbReference>
<dbReference type="EMBL" id="CADCUX010000471">
    <property type="protein sequence ID" value="CAA9424239.1"/>
    <property type="molecule type" value="Genomic_DNA"/>
</dbReference>
<feature type="non-terminal residue" evidence="2">
    <location>
        <position position="469"/>
    </location>
</feature>
<dbReference type="EC" id="2.4.1.15" evidence="2"/>
<feature type="compositionally biased region" description="Basic and acidic residues" evidence="1">
    <location>
        <begin position="27"/>
        <end position="41"/>
    </location>
</feature>
<feature type="region of interest" description="Disordered" evidence="1">
    <location>
        <begin position="336"/>
        <end position="469"/>
    </location>
</feature>
<proteinExistence type="predicted"/>
<feature type="non-terminal residue" evidence="2">
    <location>
        <position position="1"/>
    </location>
</feature>
<feature type="compositionally biased region" description="Basic residues" evidence="1">
    <location>
        <begin position="48"/>
        <end position="62"/>
    </location>
</feature>
<sequence length="469" mass="49167">GPPGRRLQPGGRSAQDRGGRPRRGPGRRAEQQRRPVVRLERQAGGGAARHRPAGARAPGRRRQAGDHGPHARGLRRLLRRLQQRRAVAGVPLPAGPGGLRGRPHRRLPARQPGLRQEAARHAAAGRHHLGAGLPPDPAGGRTACAGLPAAHRLLPAHPAAAAADPGGHSRARLADERPVLVRPGGLPERGRPRALLPLHRGRGRRAEPAGRPLARLQPHGARRRLPDRDRRRRVRGGHQCARGTRHVRAHEARVLPAQAAGGRGPAGLLQGPAAAHARLSRNAGQVPGHAQQRHADPDRLALARGRQRLHGHPARAGEPVRLDQRQLRRAGLDAGALHAPHRGPGAPAGPVPREPGGAGHAAARRHEPGGQGIHRRAGPGGPGRAGAVPLCGRGGAVEGSLAGQPLRHRGHGRRDPPGAADAAGGAPRAPPVAAGRHPQARRALVVRHLPGHPEERAGRRDRHALAAAV</sequence>
<name>A0A6J4PRX9_9BURK</name>
<reference evidence="2" key="1">
    <citation type="submission" date="2020-02" db="EMBL/GenBank/DDBJ databases">
        <authorList>
            <person name="Meier V. D."/>
        </authorList>
    </citation>
    <scope>NUCLEOTIDE SEQUENCE</scope>
    <source>
        <strain evidence="2">AVDCRST_MAG51</strain>
    </source>
</reference>
<evidence type="ECO:0000313" key="2">
    <source>
        <dbReference type="EMBL" id="CAA9424239.1"/>
    </source>
</evidence>